<name>A0A6A5YS22_9PLEO</name>
<evidence type="ECO:0000313" key="4">
    <source>
        <dbReference type="Proteomes" id="UP000799770"/>
    </source>
</evidence>
<keyword evidence="4" id="KW-1185">Reference proteome</keyword>
<dbReference type="AlphaFoldDB" id="A0A6A5YS22"/>
<gene>
    <name evidence="3" type="ORF">BDV96DRAFT_669005</name>
</gene>
<dbReference type="Proteomes" id="UP000799770">
    <property type="component" value="Unassembled WGS sequence"/>
</dbReference>
<protein>
    <recommendedName>
        <fullName evidence="5">START domain-containing protein</fullName>
    </recommendedName>
</protein>
<sequence>MRFLSIFLLARAATSLNVLPAKTPATLNLAAAKDTSESSPGNEDDSYRRQVTVPQEKVIRRASAVDDDVPGWWKDAVCKGRIFINQMKVSDKAAGAMMKIPQDSAESKFLDTDELEKWGYEGLDWDPYYDFTTTLQLDTALKSLGISDPKKKSEGENFECWNWEHETEKTIDGVKYLPTNGHYITMFSPKDGVIIAASKYSPGYEGAKKNPPVTVLPKLKLWSDVIYVQWARIHAADPASPGIHNLRYVFSSPVENAASNQLIEEATGKKVTELGKWPGETFSTDVDEGKALLGAPNGVGIGWLLAQHKRQLGNKIVEKVQVFMSVAAAGKFPTLLYHVVDRAPDPDASGFRAESLKS</sequence>
<keyword evidence="2" id="KW-0732">Signal</keyword>
<accession>A0A6A5YS22</accession>
<evidence type="ECO:0000256" key="1">
    <source>
        <dbReference type="SAM" id="MobiDB-lite"/>
    </source>
</evidence>
<evidence type="ECO:0000256" key="2">
    <source>
        <dbReference type="SAM" id="SignalP"/>
    </source>
</evidence>
<proteinExistence type="predicted"/>
<organism evidence="3 4">
    <name type="scientific">Lophiotrema nucula</name>
    <dbReference type="NCBI Taxonomy" id="690887"/>
    <lineage>
        <taxon>Eukaryota</taxon>
        <taxon>Fungi</taxon>
        <taxon>Dikarya</taxon>
        <taxon>Ascomycota</taxon>
        <taxon>Pezizomycotina</taxon>
        <taxon>Dothideomycetes</taxon>
        <taxon>Pleosporomycetidae</taxon>
        <taxon>Pleosporales</taxon>
        <taxon>Lophiotremataceae</taxon>
        <taxon>Lophiotrema</taxon>
    </lineage>
</organism>
<reference evidence="3" key="1">
    <citation type="journal article" date="2020" name="Stud. Mycol.">
        <title>101 Dothideomycetes genomes: a test case for predicting lifestyles and emergence of pathogens.</title>
        <authorList>
            <person name="Haridas S."/>
            <person name="Albert R."/>
            <person name="Binder M."/>
            <person name="Bloem J."/>
            <person name="Labutti K."/>
            <person name="Salamov A."/>
            <person name="Andreopoulos B."/>
            <person name="Baker S."/>
            <person name="Barry K."/>
            <person name="Bills G."/>
            <person name="Bluhm B."/>
            <person name="Cannon C."/>
            <person name="Castanera R."/>
            <person name="Culley D."/>
            <person name="Daum C."/>
            <person name="Ezra D."/>
            <person name="Gonzalez J."/>
            <person name="Henrissat B."/>
            <person name="Kuo A."/>
            <person name="Liang C."/>
            <person name="Lipzen A."/>
            <person name="Lutzoni F."/>
            <person name="Magnuson J."/>
            <person name="Mondo S."/>
            <person name="Nolan M."/>
            <person name="Ohm R."/>
            <person name="Pangilinan J."/>
            <person name="Park H.-J."/>
            <person name="Ramirez L."/>
            <person name="Alfaro M."/>
            <person name="Sun H."/>
            <person name="Tritt A."/>
            <person name="Yoshinaga Y."/>
            <person name="Zwiers L.-H."/>
            <person name="Turgeon B."/>
            <person name="Goodwin S."/>
            <person name="Spatafora J."/>
            <person name="Crous P."/>
            <person name="Grigoriev I."/>
        </authorList>
    </citation>
    <scope>NUCLEOTIDE SEQUENCE</scope>
    <source>
        <strain evidence="3">CBS 627.86</strain>
    </source>
</reference>
<dbReference type="OrthoDB" id="5337308at2759"/>
<evidence type="ECO:0000313" key="3">
    <source>
        <dbReference type="EMBL" id="KAF2109955.1"/>
    </source>
</evidence>
<dbReference type="EMBL" id="ML977340">
    <property type="protein sequence ID" value="KAF2109955.1"/>
    <property type="molecule type" value="Genomic_DNA"/>
</dbReference>
<feature type="region of interest" description="Disordered" evidence="1">
    <location>
        <begin position="30"/>
        <end position="50"/>
    </location>
</feature>
<feature type="chain" id="PRO_5025692187" description="START domain-containing protein" evidence="2">
    <location>
        <begin position="16"/>
        <end position="358"/>
    </location>
</feature>
<evidence type="ECO:0008006" key="5">
    <source>
        <dbReference type="Google" id="ProtNLM"/>
    </source>
</evidence>
<feature type="signal peptide" evidence="2">
    <location>
        <begin position="1"/>
        <end position="15"/>
    </location>
</feature>